<feature type="compositionally biased region" description="Acidic residues" evidence="1">
    <location>
        <begin position="28"/>
        <end position="56"/>
    </location>
</feature>
<dbReference type="EMBL" id="PHNJ01000001">
    <property type="protein sequence ID" value="TYL40161.1"/>
    <property type="molecule type" value="Genomic_DNA"/>
</dbReference>
<keyword evidence="3" id="KW-1185">Reference proteome</keyword>
<reference evidence="2" key="1">
    <citation type="submission" date="2017-11" db="EMBL/GenBank/DDBJ databases">
        <authorList>
            <person name="Kajale S.C."/>
            <person name="Sharma A."/>
        </authorList>
    </citation>
    <scope>NUCLEOTIDE SEQUENCE</scope>
    <source>
        <strain evidence="2">LS1_42</strain>
    </source>
</reference>
<dbReference type="Proteomes" id="UP000766904">
    <property type="component" value="Unassembled WGS sequence"/>
</dbReference>
<evidence type="ECO:0000313" key="2">
    <source>
        <dbReference type="EMBL" id="TYL40161.1"/>
    </source>
</evidence>
<feature type="region of interest" description="Disordered" evidence="1">
    <location>
        <begin position="25"/>
        <end position="72"/>
    </location>
</feature>
<dbReference type="PROSITE" id="PS51257">
    <property type="entry name" value="PROKAR_LIPOPROTEIN"/>
    <property type="match status" value="1"/>
</dbReference>
<organism evidence="2 3">
    <name type="scientific">Natronococcus pandeyae</name>
    <dbReference type="NCBI Taxonomy" id="2055836"/>
    <lineage>
        <taxon>Archaea</taxon>
        <taxon>Methanobacteriati</taxon>
        <taxon>Methanobacteriota</taxon>
        <taxon>Stenosarchaea group</taxon>
        <taxon>Halobacteria</taxon>
        <taxon>Halobacteriales</taxon>
        <taxon>Natrialbaceae</taxon>
        <taxon>Natronococcus</taxon>
    </lineage>
</organism>
<gene>
    <name evidence="2" type="ORF">CV102_00845</name>
</gene>
<protein>
    <submittedName>
        <fullName evidence="2">Uncharacterized protein</fullName>
    </submittedName>
</protein>
<name>A0A8J8TRM9_9EURY</name>
<comment type="caution">
    <text evidence="2">The sequence shown here is derived from an EMBL/GenBank/DDBJ whole genome shotgun (WGS) entry which is preliminary data.</text>
</comment>
<sequence length="196" mass="21790">MKRRSVLAGISAGTTALVGCLDTAADAETADESGDGTDEDEDTGIDEPNDDGDTEAECAREQRNANGRAKPIETAVELQMETTSERNVDERCAKEAARAAFSRLDDRHDLDLEHADWIYPGWRYDGKRHEAPIVIQAVQNRERTGYPVCPDPEFDYDAALEDVPAEVTVSLEINDGDERHDCAHEITLRQRTMHMD</sequence>
<evidence type="ECO:0000256" key="1">
    <source>
        <dbReference type="SAM" id="MobiDB-lite"/>
    </source>
</evidence>
<evidence type="ECO:0000313" key="3">
    <source>
        <dbReference type="Proteomes" id="UP000766904"/>
    </source>
</evidence>
<dbReference type="AlphaFoldDB" id="A0A8J8TRM9"/>
<dbReference type="RefSeq" id="WP_148855862.1">
    <property type="nucleotide sequence ID" value="NZ_PHNJ01000001.1"/>
</dbReference>
<proteinExistence type="predicted"/>
<accession>A0A8J8TRM9</accession>